<accession>A0A6M3IXK7</accession>
<evidence type="ECO:0000313" key="1">
    <source>
        <dbReference type="EMBL" id="QJA62293.1"/>
    </source>
</evidence>
<name>A0A6M3IXK7_9ZZZZ</name>
<evidence type="ECO:0000313" key="2">
    <source>
        <dbReference type="EMBL" id="QJA77973.1"/>
    </source>
</evidence>
<sequence length="65" mass="7941">MLEHEILKKMSLLYIMFCMPDSFNIDTGEIKYRWTNTHAEKLYKEYIELYNSFRIKDVQNISDTK</sequence>
<dbReference type="EMBL" id="MT142313">
    <property type="protein sequence ID" value="QJA77973.1"/>
    <property type="molecule type" value="Genomic_DNA"/>
</dbReference>
<reference evidence="1" key="1">
    <citation type="submission" date="2020-03" db="EMBL/GenBank/DDBJ databases">
        <title>The deep terrestrial virosphere.</title>
        <authorList>
            <person name="Holmfeldt K."/>
            <person name="Nilsson E."/>
            <person name="Simone D."/>
            <person name="Lopez-Fernandez M."/>
            <person name="Wu X."/>
            <person name="de Brujin I."/>
            <person name="Lundin D."/>
            <person name="Andersson A."/>
            <person name="Bertilsson S."/>
            <person name="Dopson M."/>
        </authorList>
    </citation>
    <scope>NUCLEOTIDE SEQUENCE</scope>
    <source>
        <strain evidence="2">MM415A01172</strain>
        <strain evidence="1">MM415B00797</strain>
    </source>
</reference>
<gene>
    <name evidence="2" type="ORF">MM415A01172_0008</name>
    <name evidence="1" type="ORF">MM415B00797_0008</name>
</gene>
<protein>
    <submittedName>
        <fullName evidence="1">Uncharacterized protein</fullName>
    </submittedName>
</protein>
<dbReference type="EMBL" id="MT141467">
    <property type="protein sequence ID" value="QJA62293.1"/>
    <property type="molecule type" value="Genomic_DNA"/>
</dbReference>
<dbReference type="AlphaFoldDB" id="A0A6M3IXK7"/>
<proteinExistence type="predicted"/>
<organism evidence="1">
    <name type="scientific">viral metagenome</name>
    <dbReference type="NCBI Taxonomy" id="1070528"/>
    <lineage>
        <taxon>unclassified sequences</taxon>
        <taxon>metagenomes</taxon>
        <taxon>organismal metagenomes</taxon>
    </lineage>
</organism>